<feature type="transmembrane region" description="Helical" evidence="6">
    <location>
        <begin position="115"/>
        <end position="138"/>
    </location>
</feature>
<organism evidence="7">
    <name type="scientific">mine drainage metagenome</name>
    <dbReference type="NCBI Taxonomy" id="410659"/>
    <lineage>
        <taxon>unclassified sequences</taxon>
        <taxon>metagenomes</taxon>
        <taxon>ecological metagenomes</taxon>
    </lineage>
</organism>
<gene>
    <name evidence="7" type="ORF">GALL_292470</name>
</gene>
<proteinExistence type="predicted"/>
<evidence type="ECO:0000256" key="4">
    <source>
        <dbReference type="ARBA" id="ARBA00022989"/>
    </source>
</evidence>
<evidence type="ECO:0000313" key="7">
    <source>
        <dbReference type="EMBL" id="OIQ88874.1"/>
    </source>
</evidence>
<comment type="subcellular location">
    <subcellularLocation>
        <location evidence="1">Cell membrane</location>
        <topology evidence="1">Multi-pass membrane protein</topology>
    </subcellularLocation>
</comment>
<dbReference type="InterPro" id="IPR001851">
    <property type="entry name" value="ABC_transp_permease"/>
</dbReference>
<dbReference type="EMBL" id="MLJW01000354">
    <property type="protein sequence ID" value="OIQ88874.1"/>
    <property type="molecule type" value="Genomic_DNA"/>
</dbReference>
<keyword evidence="4 6" id="KW-1133">Transmembrane helix</keyword>
<accession>A0A1J5R045</accession>
<keyword evidence="2" id="KW-1003">Cell membrane</keyword>
<feature type="transmembrane region" description="Helical" evidence="6">
    <location>
        <begin position="246"/>
        <end position="267"/>
    </location>
</feature>
<sequence>MLRLEARPHPSRAALLLAPLLAVLLTLLAGALLFALLGFAPLSALNAFFIKPVNSLYGLGELAMKATPLLLCAIGLAVGFRANIWNIGAEGQLLMGAIAGSGVALFLRPADGAPWVLPAMFLAGALGGMAWAAVPAFLKLRFNASEILTSLMLTYVARLFLRWLVGGPWRDPDGYNFPQSPLFAPDAVIPPLLHGTRLGFGALLALAVALGGWFLLSRTFLGFQIRVIGLTSAAAGYAGFDRGRVTWLSLLLSGGLAGIAGLNEVAGPIGQLTPFVSPGYGFTAIIVAFLGRLHPIGILFASLLVALSYLGGESAQISLGLPLAATDVFQGMLLFFLLASEVLVRYRPRLARARG</sequence>
<dbReference type="AlphaFoldDB" id="A0A1J5R045"/>
<evidence type="ECO:0000256" key="3">
    <source>
        <dbReference type="ARBA" id="ARBA00022692"/>
    </source>
</evidence>
<dbReference type="PANTHER" id="PTHR47089:SF1">
    <property type="entry name" value="GUANOSINE ABC TRANSPORTER PERMEASE PROTEIN NUPP"/>
    <property type="match status" value="1"/>
</dbReference>
<evidence type="ECO:0000256" key="6">
    <source>
        <dbReference type="SAM" id="Phobius"/>
    </source>
</evidence>
<feature type="transmembrane region" description="Helical" evidence="6">
    <location>
        <begin position="279"/>
        <end position="307"/>
    </location>
</feature>
<protein>
    <submittedName>
        <fullName evidence="7">Branched-chain amino acid transport system / permease component</fullName>
    </submittedName>
</protein>
<dbReference type="CDD" id="cd06580">
    <property type="entry name" value="TM_PBP1_transp_TpRbsC_like"/>
    <property type="match status" value="1"/>
</dbReference>
<name>A0A1J5R045_9ZZZZ</name>
<feature type="transmembrane region" description="Helical" evidence="6">
    <location>
        <begin position="198"/>
        <end position="216"/>
    </location>
</feature>
<feature type="transmembrane region" description="Helical" evidence="6">
    <location>
        <begin position="319"/>
        <end position="344"/>
    </location>
</feature>
<evidence type="ECO:0000256" key="1">
    <source>
        <dbReference type="ARBA" id="ARBA00004651"/>
    </source>
</evidence>
<dbReference type="GO" id="GO:0005886">
    <property type="term" value="C:plasma membrane"/>
    <property type="evidence" value="ECO:0007669"/>
    <property type="project" value="UniProtKB-SubCell"/>
</dbReference>
<reference evidence="7" key="1">
    <citation type="submission" date="2016-10" db="EMBL/GenBank/DDBJ databases">
        <title>Sequence of Gallionella enrichment culture.</title>
        <authorList>
            <person name="Poehlein A."/>
            <person name="Muehling M."/>
            <person name="Daniel R."/>
        </authorList>
    </citation>
    <scope>NUCLEOTIDE SEQUENCE</scope>
</reference>
<feature type="transmembrane region" description="Helical" evidence="6">
    <location>
        <begin position="92"/>
        <end position="109"/>
    </location>
</feature>
<feature type="transmembrane region" description="Helical" evidence="6">
    <location>
        <begin position="62"/>
        <end position="80"/>
    </location>
</feature>
<evidence type="ECO:0000256" key="5">
    <source>
        <dbReference type="ARBA" id="ARBA00023136"/>
    </source>
</evidence>
<dbReference type="Pfam" id="PF02653">
    <property type="entry name" value="BPD_transp_2"/>
    <property type="match status" value="1"/>
</dbReference>
<keyword evidence="3 6" id="KW-0812">Transmembrane</keyword>
<comment type="caution">
    <text evidence="7">The sequence shown here is derived from an EMBL/GenBank/DDBJ whole genome shotgun (WGS) entry which is preliminary data.</text>
</comment>
<evidence type="ECO:0000256" key="2">
    <source>
        <dbReference type="ARBA" id="ARBA00022475"/>
    </source>
</evidence>
<dbReference type="GO" id="GO:0022857">
    <property type="term" value="F:transmembrane transporter activity"/>
    <property type="evidence" value="ECO:0007669"/>
    <property type="project" value="InterPro"/>
</dbReference>
<feature type="transmembrane region" description="Helical" evidence="6">
    <location>
        <begin position="147"/>
        <end position="165"/>
    </location>
</feature>
<keyword evidence="5 6" id="KW-0472">Membrane</keyword>
<dbReference type="PANTHER" id="PTHR47089">
    <property type="entry name" value="ABC TRANSPORTER, PERMEASE PROTEIN"/>
    <property type="match status" value="1"/>
</dbReference>